<gene>
    <name evidence="1" type="ORF">CPSG_00901</name>
</gene>
<dbReference type="Proteomes" id="UP000002497">
    <property type="component" value="Unassembled WGS sequence"/>
</dbReference>
<protein>
    <submittedName>
        <fullName evidence="1">Uncharacterized protein</fullName>
    </submittedName>
</protein>
<evidence type="ECO:0000313" key="1">
    <source>
        <dbReference type="EMBL" id="EFW23002.1"/>
    </source>
</evidence>
<accession>E9CTR2</accession>
<dbReference type="AlphaFoldDB" id="E9CTR2"/>
<name>E9CTR2_COCPS</name>
<dbReference type="VEuPathDB" id="FungiDB:CPSG_00901"/>
<proteinExistence type="predicted"/>
<organism evidence="2">
    <name type="scientific">Coccidioides posadasii (strain RMSCC 757 / Silveira)</name>
    <name type="common">Valley fever fungus</name>
    <dbReference type="NCBI Taxonomy" id="443226"/>
    <lineage>
        <taxon>Eukaryota</taxon>
        <taxon>Fungi</taxon>
        <taxon>Dikarya</taxon>
        <taxon>Ascomycota</taxon>
        <taxon>Pezizomycotina</taxon>
        <taxon>Eurotiomycetes</taxon>
        <taxon>Eurotiomycetidae</taxon>
        <taxon>Onygenales</taxon>
        <taxon>Onygenaceae</taxon>
        <taxon>Coccidioides</taxon>
    </lineage>
</organism>
<reference evidence="2" key="1">
    <citation type="journal article" date="2010" name="Genome Res.">
        <title>Population genomic sequencing of Coccidioides fungi reveals recent hybridization and transposon control.</title>
        <authorList>
            <person name="Neafsey D.E."/>
            <person name="Barker B.M."/>
            <person name="Sharpton T.J."/>
            <person name="Stajich J.E."/>
            <person name="Park D.J."/>
            <person name="Whiston E."/>
            <person name="Hung C.-Y."/>
            <person name="McMahan C."/>
            <person name="White J."/>
            <person name="Sykes S."/>
            <person name="Heiman D."/>
            <person name="Young S."/>
            <person name="Zeng Q."/>
            <person name="Abouelleil A."/>
            <person name="Aftuck L."/>
            <person name="Bessette D."/>
            <person name="Brown A."/>
            <person name="FitzGerald M."/>
            <person name="Lui A."/>
            <person name="Macdonald J.P."/>
            <person name="Priest M."/>
            <person name="Orbach M.J."/>
            <person name="Galgiani J.N."/>
            <person name="Kirkland T.N."/>
            <person name="Cole G.T."/>
            <person name="Birren B.W."/>
            <person name="Henn M.R."/>
            <person name="Taylor J.W."/>
            <person name="Rounsley S.D."/>
        </authorList>
    </citation>
    <scope>NUCLEOTIDE SEQUENCE [LARGE SCALE GENOMIC DNA]</scope>
    <source>
        <strain evidence="2">RMSCC 757 / Silveira</strain>
    </source>
</reference>
<keyword evidence="2" id="KW-1185">Reference proteome</keyword>
<dbReference type="EMBL" id="GL636486">
    <property type="protein sequence ID" value="EFW23002.1"/>
    <property type="molecule type" value="Genomic_DNA"/>
</dbReference>
<sequence length="112" mass="11899">MALLAHKFSETKISCIPQHLALLEDFNLSSSEGTPFTYPSLGRDNILLVTILDFKVVGLGSPGAVPVESANCRLLLHQLQSSFSSRWGVRSTTGAKGVGGIWSNLSAVDIVG</sequence>
<evidence type="ECO:0000313" key="2">
    <source>
        <dbReference type="Proteomes" id="UP000002497"/>
    </source>
</evidence>
<dbReference type="HOGENOM" id="CLU_2145627_0_0_1"/>
<reference evidence="2" key="2">
    <citation type="submission" date="2010-03" db="EMBL/GenBank/DDBJ databases">
        <title>The genome sequence of Coccidioides posadasii strain Silveira.</title>
        <authorList>
            <consortium name="The Broad Institute Genome Sequencing Center for Infectious Disease"/>
            <person name="Neafsey D."/>
            <person name="Orbach M."/>
            <person name="Henn M.R."/>
            <person name="Cole G.T."/>
            <person name="Galgiani J."/>
            <person name="Gardner M.J."/>
            <person name="Kirkland T.N."/>
            <person name="Taylor J.W."/>
            <person name="Young S.K."/>
            <person name="Zeng Q."/>
            <person name="Koehrsen M."/>
            <person name="Alvarado L."/>
            <person name="Berlin A."/>
            <person name="Borenstein D."/>
            <person name="Chapman S.B."/>
            <person name="Chen Z."/>
            <person name="Engels R."/>
            <person name="Freedman E."/>
            <person name="Gellesch M."/>
            <person name="Goldberg J."/>
            <person name="Griggs A."/>
            <person name="Gujja S."/>
            <person name="Heilman E."/>
            <person name="Heiman D."/>
            <person name="Howarth C."/>
            <person name="Jen D."/>
            <person name="Larson L."/>
            <person name="Mehta T."/>
            <person name="Neiman D."/>
            <person name="Park D."/>
            <person name="Pearson M."/>
            <person name="Richards J."/>
            <person name="Roberts A."/>
            <person name="Saif S."/>
            <person name="Shea T."/>
            <person name="Shenoy N."/>
            <person name="Sisk P."/>
            <person name="Stolte C."/>
            <person name="Sykes S."/>
            <person name="Walk T."/>
            <person name="White J."/>
            <person name="Yandava C."/>
            <person name="Haas B."/>
            <person name="Nusbaum C."/>
            <person name="Birren B."/>
        </authorList>
    </citation>
    <scope>NUCLEOTIDE SEQUENCE [LARGE SCALE GENOMIC DNA]</scope>
    <source>
        <strain evidence="2">RMSCC 757 / Silveira</strain>
    </source>
</reference>